<evidence type="ECO:0000313" key="7">
    <source>
        <dbReference type="EMBL" id="RKN27880.1"/>
    </source>
</evidence>
<evidence type="ECO:0000313" key="8">
    <source>
        <dbReference type="Proteomes" id="UP000268652"/>
    </source>
</evidence>
<dbReference type="GO" id="GO:0006352">
    <property type="term" value="P:DNA-templated transcription initiation"/>
    <property type="evidence" value="ECO:0007669"/>
    <property type="project" value="InterPro"/>
</dbReference>
<keyword evidence="4" id="KW-0804">Transcription</keyword>
<organism evidence="6 9">
    <name type="scientific">Streptomyces radicis</name>
    <dbReference type="NCBI Taxonomy" id="1750517"/>
    <lineage>
        <taxon>Bacteria</taxon>
        <taxon>Bacillati</taxon>
        <taxon>Actinomycetota</taxon>
        <taxon>Actinomycetes</taxon>
        <taxon>Kitasatosporales</taxon>
        <taxon>Streptomycetaceae</taxon>
        <taxon>Streptomyces</taxon>
    </lineage>
</organism>
<accession>A0A3A9WIR0</accession>
<keyword evidence="3" id="KW-0731">Sigma factor</keyword>
<dbReference type="InterPro" id="IPR013324">
    <property type="entry name" value="RNA_pol_sigma_r3/r4-like"/>
</dbReference>
<keyword evidence="8" id="KW-1185">Reference proteome</keyword>
<evidence type="ECO:0000256" key="2">
    <source>
        <dbReference type="ARBA" id="ARBA00023015"/>
    </source>
</evidence>
<reference evidence="8 9" key="1">
    <citation type="submission" date="2018-09" db="EMBL/GenBank/DDBJ databases">
        <title>Streptomyces sp. nov. DS1-2, an endophytic actinomycete isolated from roots of Dendrobium scabrilingue.</title>
        <authorList>
            <person name="Kuncharoen N."/>
            <person name="Kudo T."/>
            <person name="Ohkuma M."/>
            <person name="Yuki M."/>
            <person name="Tanasupawat S."/>
        </authorList>
    </citation>
    <scope>NUCLEOTIDE SEQUENCE [LARGE SCALE GENOMIC DNA]</scope>
    <source>
        <strain evidence="6 9">AZ1-7</strain>
        <strain evidence="7 8">DS1-2</strain>
    </source>
</reference>
<gene>
    <name evidence="7" type="ORF">D7318_02250</name>
    <name evidence="6" type="ORF">D7319_00640</name>
</gene>
<sequence>MREEAPEATAWAVLRLAIAQRLKAEGRRPALPETAAFRRVVLEVFRDRFAVLESGLGLYAAIARLPERQYDVIVLQYVLGHTPRQVADIMGIALPTVRSHRKVARLKLANDLGVSFDADHDDKED</sequence>
<evidence type="ECO:0000313" key="9">
    <source>
        <dbReference type="Proteomes" id="UP000275024"/>
    </source>
</evidence>
<dbReference type="OrthoDB" id="4350410at2"/>
<evidence type="ECO:0000313" key="6">
    <source>
        <dbReference type="EMBL" id="RKN12908.1"/>
    </source>
</evidence>
<dbReference type="Proteomes" id="UP000268652">
    <property type="component" value="Unassembled WGS sequence"/>
</dbReference>
<proteinExistence type="inferred from homology"/>
<evidence type="ECO:0000256" key="3">
    <source>
        <dbReference type="ARBA" id="ARBA00023082"/>
    </source>
</evidence>
<protein>
    <submittedName>
        <fullName evidence="6">Sigma-70 family RNA polymerase sigma factor</fullName>
    </submittedName>
</protein>
<dbReference type="Pfam" id="PF08281">
    <property type="entry name" value="Sigma70_r4_2"/>
    <property type="match status" value="1"/>
</dbReference>
<dbReference type="EMBL" id="RBDY01000001">
    <property type="protein sequence ID" value="RKN27880.1"/>
    <property type="molecule type" value="Genomic_DNA"/>
</dbReference>
<dbReference type="InterPro" id="IPR013249">
    <property type="entry name" value="RNA_pol_sigma70_r4_t2"/>
</dbReference>
<dbReference type="Proteomes" id="UP000275024">
    <property type="component" value="Unassembled WGS sequence"/>
</dbReference>
<evidence type="ECO:0000259" key="5">
    <source>
        <dbReference type="Pfam" id="PF08281"/>
    </source>
</evidence>
<name>A0A3A9WIR0_9ACTN</name>
<dbReference type="GO" id="GO:0016987">
    <property type="term" value="F:sigma factor activity"/>
    <property type="evidence" value="ECO:0007669"/>
    <property type="project" value="UniProtKB-KW"/>
</dbReference>
<feature type="domain" description="RNA polymerase sigma factor 70 region 4 type 2" evidence="5">
    <location>
        <begin position="58"/>
        <end position="108"/>
    </location>
</feature>
<dbReference type="GO" id="GO:0003677">
    <property type="term" value="F:DNA binding"/>
    <property type="evidence" value="ECO:0007669"/>
    <property type="project" value="InterPro"/>
</dbReference>
<keyword evidence="2" id="KW-0805">Transcription regulation</keyword>
<dbReference type="EMBL" id="RBDX01000001">
    <property type="protein sequence ID" value="RKN12908.1"/>
    <property type="molecule type" value="Genomic_DNA"/>
</dbReference>
<dbReference type="Gene3D" id="1.10.10.10">
    <property type="entry name" value="Winged helix-like DNA-binding domain superfamily/Winged helix DNA-binding domain"/>
    <property type="match status" value="1"/>
</dbReference>
<dbReference type="SUPFAM" id="SSF88659">
    <property type="entry name" value="Sigma3 and sigma4 domains of RNA polymerase sigma factors"/>
    <property type="match status" value="1"/>
</dbReference>
<dbReference type="AlphaFoldDB" id="A0A3A9WIR0"/>
<evidence type="ECO:0000256" key="4">
    <source>
        <dbReference type="ARBA" id="ARBA00023163"/>
    </source>
</evidence>
<dbReference type="InterPro" id="IPR036388">
    <property type="entry name" value="WH-like_DNA-bd_sf"/>
</dbReference>
<comment type="caution">
    <text evidence="6">The sequence shown here is derived from an EMBL/GenBank/DDBJ whole genome shotgun (WGS) entry which is preliminary data.</text>
</comment>
<comment type="similarity">
    <text evidence="1">Belongs to the sigma-70 factor family. ECF subfamily.</text>
</comment>
<evidence type="ECO:0000256" key="1">
    <source>
        <dbReference type="ARBA" id="ARBA00010641"/>
    </source>
</evidence>